<dbReference type="EMBL" id="SUKA01000001">
    <property type="protein sequence ID" value="TJY68504.1"/>
    <property type="molecule type" value="Genomic_DNA"/>
</dbReference>
<dbReference type="InterPro" id="IPR051043">
    <property type="entry name" value="Sulfatase_Mod_Factor_Kinase"/>
</dbReference>
<feature type="chain" id="PRO_5020260474" evidence="1">
    <location>
        <begin position="20"/>
        <end position="370"/>
    </location>
</feature>
<dbReference type="Pfam" id="PF03781">
    <property type="entry name" value="FGE-sulfatase"/>
    <property type="match status" value="1"/>
</dbReference>
<proteinExistence type="predicted"/>
<accession>A0A4U0HAT6</accession>
<reference evidence="3 4" key="1">
    <citation type="submission" date="2019-04" db="EMBL/GenBank/DDBJ databases">
        <title>Sphingobacterium olei sp. nov., isolated from oil-contaminated soil.</title>
        <authorList>
            <person name="Liu B."/>
        </authorList>
    </citation>
    <scope>NUCLEOTIDE SEQUENCE [LARGE SCALE GENOMIC DNA]</scope>
    <source>
        <strain evidence="3 4">Y3L14</strain>
    </source>
</reference>
<name>A0A4U0HAT6_9SPHI</name>
<feature type="domain" description="Sulfatase-modifying factor enzyme-like" evidence="2">
    <location>
        <begin position="145"/>
        <end position="367"/>
    </location>
</feature>
<gene>
    <name evidence="3" type="ORF">FAZ19_04415</name>
</gene>
<dbReference type="SUPFAM" id="SSF56436">
    <property type="entry name" value="C-type lectin-like"/>
    <property type="match status" value="1"/>
</dbReference>
<evidence type="ECO:0000313" key="3">
    <source>
        <dbReference type="EMBL" id="TJY68504.1"/>
    </source>
</evidence>
<dbReference type="Proteomes" id="UP000309872">
    <property type="component" value="Unassembled WGS sequence"/>
</dbReference>
<evidence type="ECO:0000259" key="2">
    <source>
        <dbReference type="Pfam" id="PF03781"/>
    </source>
</evidence>
<organism evidence="3 4">
    <name type="scientific">Sphingobacterium alkalisoli</name>
    <dbReference type="NCBI Taxonomy" id="1874115"/>
    <lineage>
        <taxon>Bacteria</taxon>
        <taxon>Pseudomonadati</taxon>
        <taxon>Bacteroidota</taxon>
        <taxon>Sphingobacteriia</taxon>
        <taxon>Sphingobacteriales</taxon>
        <taxon>Sphingobacteriaceae</taxon>
        <taxon>Sphingobacterium</taxon>
    </lineage>
</organism>
<comment type="caution">
    <text evidence="3">The sequence shown here is derived from an EMBL/GenBank/DDBJ whole genome shotgun (WGS) entry which is preliminary data.</text>
</comment>
<dbReference type="PANTHER" id="PTHR23150:SF19">
    <property type="entry name" value="FORMYLGLYCINE-GENERATING ENZYME"/>
    <property type="match status" value="1"/>
</dbReference>
<dbReference type="OrthoDB" id="9773278at2"/>
<dbReference type="Gene3D" id="3.90.1580.10">
    <property type="entry name" value="paralog of FGE (formylglycine-generating enzyme)"/>
    <property type="match status" value="1"/>
</dbReference>
<dbReference type="InterPro" id="IPR042095">
    <property type="entry name" value="SUMF_sf"/>
</dbReference>
<evidence type="ECO:0000256" key="1">
    <source>
        <dbReference type="SAM" id="SignalP"/>
    </source>
</evidence>
<dbReference type="InterPro" id="IPR005532">
    <property type="entry name" value="SUMF_dom"/>
</dbReference>
<feature type="signal peptide" evidence="1">
    <location>
        <begin position="1"/>
        <end position="19"/>
    </location>
</feature>
<dbReference type="InterPro" id="IPR016187">
    <property type="entry name" value="CTDL_fold"/>
</dbReference>
<dbReference type="PANTHER" id="PTHR23150">
    <property type="entry name" value="SULFATASE MODIFYING FACTOR 1, 2"/>
    <property type="match status" value="1"/>
</dbReference>
<dbReference type="GO" id="GO:0120147">
    <property type="term" value="F:formylglycine-generating oxidase activity"/>
    <property type="evidence" value="ECO:0007669"/>
    <property type="project" value="TreeGrafter"/>
</dbReference>
<protein>
    <submittedName>
        <fullName evidence="3">Formylglycine-generating enzyme family protein</fullName>
    </submittedName>
</protein>
<keyword evidence="1" id="KW-0732">Signal</keyword>
<sequence>MKKYLIILLTLLICSYTRAQSTVAKFKYEDAEKAFYNGDYQSCISLLDETEKLLGKSAPNILYLRILAESKILEVDPYTKYEQIEKLRSLCSQYLQNYDIAGLEGKYRDVYELSGKLPKAANQTQLTQLGEAEHAKQLERIIAENNLVFVEGGTFMMGEKKGTHQVSLSDFYICKYEVTVAQYHAFCDATGRSMPQEPSWGWSDIYPVVNINHHDAVDYCQWLSETKGGNWRLPTEAEWEYAARGGKHSRGYTYSGGNRRKEVAWHNGNSKVRTHFMAHPVGKRKPNELGIYDMSGNAEEWCHDWYREDYYTNSPDKNPKGPNSGSGRVVRGGNWRYSTAECKVSYRYSRIPETTEYYSDIRGFRVVFSQ</sequence>
<keyword evidence="4" id="KW-1185">Reference proteome</keyword>
<dbReference type="AlphaFoldDB" id="A0A4U0HAT6"/>
<dbReference type="RefSeq" id="WP_136819370.1">
    <property type="nucleotide sequence ID" value="NZ_BMJX01000001.1"/>
</dbReference>
<evidence type="ECO:0000313" key="4">
    <source>
        <dbReference type="Proteomes" id="UP000309872"/>
    </source>
</evidence>